<reference evidence="1 2" key="1">
    <citation type="submission" date="2020-09" db="EMBL/GenBank/DDBJ databases">
        <title>De no assembly of potato wild relative species, Solanum commersonii.</title>
        <authorList>
            <person name="Cho K."/>
        </authorList>
    </citation>
    <scope>NUCLEOTIDE SEQUENCE [LARGE SCALE GENOMIC DNA]</scope>
    <source>
        <strain evidence="1">LZ3.2</strain>
        <tissue evidence="1">Leaf</tissue>
    </source>
</reference>
<dbReference type="EMBL" id="JACXVP010000007">
    <property type="protein sequence ID" value="KAG5597445.1"/>
    <property type="molecule type" value="Genomic_DNA"/>
</dbReference>
<evidence type="ECO:0000313" key="2">
    <source>
        <dbReference type="Proteomes" id="UP000824120"/>
    </source>
</evidence>
<keyword evidence="2" id="KW-1185">Reference proteome</keyword>
<gene>
    <name evidence="1" type="ORF">H5410_038677</name>
</gene>
<protein>
    <submittedName>
        <fullName evidence="1">Uncharacterized protein</fullName>
    </submittedName>
</protein>
<sequence length="177" mass="20206">MAPLLMHGFSQLLEECDDQHIMWVGFASCLSNILDAVEGGKSKKKSSKKLLGDLNGCHLHSEVSPNSVPSISLIITFYYCPTFTTFCNWWEAFMSEKDNLVVQFWYPFKPMQDLLCDGSWAVMIMVRIEFVVTRQSYLVPIVDGGGRYPVELVENVVRLDPNHQLVQPKIFPFALPW</sequence>
<dbReference type="Proteomes" id="UP000824120">
    <property type="component" value="Chromosome 7"/>
</dbReference>
<dbReference type="AlphaFoldDB" id="A0A9J5YBD6"/>
<comment type="caution">
    <text evidence="1">The sequence shown here is derived from an EMBL/GenBank/DDBJ whole genome shotgun (WGS) entry which is preliminary data.</text>
</comment>
<organism evidence="1 2">
    <name type="scientific">Solanum commersonii</name>
    <name type="common">Commerson's wild potato</name>
    <name type="synonym">Commerson's nightshade</name>
    <dbReference type="NCBI Taxonomy" id="4109"/>
    <lineage>
        <taxon>Eukaryota</taxon>
        <taxon>Viridiplantae</taxon>
        <taxon>Streptophyta</taxon>
        <taxon>Embryophyta</taxon>
        <taxon>Tracheophyta</taxon>
        <taxon>Spermatophyta</taxon>
        <taxon>Magnoliopsida</taxon>
        <taxon>eudicotyledons</taxon>
        <taxon>Gunneridae</taxon>
        <taxon>Pentapetalae</taxon>
        <taxon>asterids</taxon>
        <taxon>lamiids</taxon>
        <taxon>Solanales</taxon>
        <taxon>Solanaceae</taxon>
        <taxon>Solanoideae</taxon>
        <taxon>Solaneae</taxon>
        <taxon>Solanum</taxon>
    </lineage>
</organism>
<name>A0A9J5YBD6_SOLCO</name>
<accession>A0A9J5YBD6</accession>
<evidence type="ECO:0000313" key="1">
    <source>
        <dbReference type="EMBL" id="KAG5597445.1"/>
    </source>
</evidence>
<proteinExistence type="predicted"/>